<evidence type="ECO:0000256" key="3">
    <source>
        <dbReference type="ARBA" id="ARBA00022692"/>
    </source>
</evidence>
<feature type="domain" description="DOMON" evidence="9">
    <location>
        <begin position="357"/>
        <end position="480"/>
    </location>
</feature>
<evidence type="ECO:0000313" key="12">
    <source>
        <dbReference type="Proteomes" id="UP001465755"/>
    </source>
</evidence>
<keyword evidence="3 8" id="KW-0812">Transmembrane</keyword>
<dbReference type="InterPro" id="IPR006593">
    <property type="entry name" value="Cyt_b561/ferric_Rdtase_TM"/>
</dbReference>
<dbReference type="Pfam" id="PF03188">
    <property type="entry name" value="Cytochrom_B561"/>
    <property type="match status" value="1"/>
</dbReference>
<keyword evidence="2" id="KW-0813">Transport</keyword>
<dbReference type="InterPro" id="IPR005018">
    <property type="entry name" value="DOMON_domain"/>
</dbReference>
<dbReference type="PANTHER" id="PTHR47281:SF1">
    <property type="entry name" value="OS09G0557700 PROTEIN"/>
    <property type="match status" value="1"/>
</dbReference>
<feature type="transmembrane region" description="Helical" evidence="8">
    <location>
        <begin position="519"/>
        <end position="538"/>
    </location>
</feature>
<dbReference type="GO" id="GO:0016020">
    <property type="term" value="C:membrane"/>
    <property type="evidence" value="ECO:0007669"/>
    <property type="project" value="UniProtKB-SubCell"/>
</dbReference>
<dbReference type="CDD" id="cd08760">
    <property type="entry name" value="Cyt_b561_FRRS1_like"/>
    <property type="match status" value="1"/>
</dbReference>
<name>A0AAW1PIX6_9CHLO</name>
<keyword evidence="12" id="KW-1185">Reference proteome</keyword>
<keyword evidence="5 8" id="KW-1133">Transmembrane helix</keyword>
<dbReference type="AlphaFoldDB" id="A0AAW1PIX6"/>
<feature type="domain" description="Cytochrome b561" evidence="10">
    <location>
        <begin position="480"/>
        <end position="679"/>
    </location>
</feature>
<dbReference type="SMART" id="SM00664">
    <property type="entry name" value="DoH"/>
    <property type="match status" value="1"/>
</dbReference>
<comment type="subcellular location">
    <subcellularLocation>
        <location evidence="1">Membrane</location>
    </subcellularLocation>
</comment>
<evidence type="ECO:0000256" key="4">
    <source>
        <dbReference type="ARBA" id="ARBA00022982"/>
    </source>
</evidence>
<feature type="compositionally biased region" description="Acidic residues" evidence="7">
    <location>
        <begin position="722"/>
        <end position="737"/>
    </location>
</feature>
<dbReference type="Gene3D" id="1.20.120.1770">
    <property type="match status" value="1"/>
</dbReference>
<dbReference type="PROSITE" id="PS50836">
    <property type="entry name" value="DOMON"/>
    <property type="match status" value="1"/>
</dbReference>
<dbReference type="Gene3D" id="2.130.10.10">
    <property type="entry name" value="YVTN repeat-like/Quinoprotein amine dehydrogenase"/>
    <property type="match status" value="1"/>
</dbReference>
<evidence type="ECO:0000313" key="11">
    <source>
        <dbReference type="EMBL" id="KAK9808163.1"/>
    </source>
</evidence>
<dbReference type="CDD" id="cd09631">
    <property type="entry name" value="DOMON_DOH"/>
    <property type="match status" value="1"/>
</dbReference>
<dbReference type="InterPro" id="IPR045879">
    <property type="entry name" value="B561A"/>
</dbReference>
<evidence type="ECO:0000256" key="6">
    <source>
        <dbReference type="ARBA" id="ARBA00023136"/>
    </source>
</evidence>
<dbReference type="Pfam" id="PF03351">
    <property type="entry name" value="DOMON"/>
    <property type="match status" value="1"/>
</dbReference>
<evidence type="ECO:0000256" key="1">
    <source>
        <dbReference type="ARBA" id="ARBA00004370"/>
    </source>
</evidence>
<feature type="transmembrane region" description="Helical" evidence="8">
    <location>
        <begin position="550"/>
        <end position="571"/>
    </location>
</feature>
<dbReference type="Proteomes" id="UP001465755">
    <property type="component" value="Unassembled WGS sequence"/>
</dbReference>
<proteinExistence type="predicted"/>
<evidence type="ECO:0000259" key="10">
    <source>
        <dbReference type="PROSITE" id="PS50939"/>
    </source>
</evidence>
<dbReference type="SUPFAM" id="SSF82171">
    <property type="entry name" value="DPP6 N-terminal domain-like"/>
    <property type="match status" value="1"/>
</dbReference>
<feature type="transmembrane region" description="Helical" evidence="8">
    <location>
        <begin position="657"/>
        <end position="675"/>
    </location>
</feature>
<keyword evidence="4" id="KW-0249">Electron transport</keyword>
<evidence type="ECO:0000259" key="9">
    <source>
        <dbReference type="PROSITE" id="PS50836"/>
    </source>
</evidence>
<dbReference type="PANTHER" id="PTHR47281">
    <property type="entry name" value="OS09G0557700 PROTEIN"/>
    <property type="match status" value="1"/>
</dbReference>
<organism evidence="11 12">
    <name type="scientific">Symbiochloris irregularis</name>
    <dbReference type="NCBI Taxonomy" id="706552"/>
    <lineage>
        <taxon>Eukaryota</taxon>
        <taxon>Viridiplantae</taxon>
        <taxon>Chlorophyta</taxon>
        <taxon>core chlorophytes</taxon>
        <taxon>Trebouxiophyceae</taxon>
        <taxon>Trebouxiales</taxon>
        <taxon>Trebouxiaceae</taxon>
        <taxon>Symbiochloris</taxon>
    </lineage>
</organism>
<sequence length="779" mass="86640">MNSLRHELQARTARTSFSAPGLKTLQEPLILDVWEGQHSMFSSMSAMNHQGTQIIARKGHYVLLYQLNQETGLVPVTSAVIAAPVQPVDDAAVEFADVTFAWSLDDAYVAIVFHICGYHGFDADLQRIVTLSVDWSAMASIAYQPNGQCFAASSFDGASVYDSQSFVKHVFTLNLAEFSVTRVAFSPDGRYLGTSARDLTVDLQQQPASASQACLKVSPHSFGTSGPLNVQVQFGRAVEQAAGSTSCKLPGQLVLQTAEGHALQTWKEGSRVAAEQSACMTFDGTVELATSKGGSWTHRAAEIYQQVANIIAPKPSRRLLQDAIIENPTDCAATGSLVTEYVGCVAVVGTYPQPPPRKQWNHWTVDATGVNFAVEVAPLEWGNSWAGLGWSMQGLIAHPPQMINATSVIGWVDLDNTQHINVYDLWSKTVRDVRPSYDQYDITNSSIEYTTDNYLVLRFRRTFDSVFYPGKTQRMITAHGHRIRGLSQHGHRAAVLFEATGQGNMFVVPTRLSVTDAQAHAWCMFIAFGIFLPAGIIWARCDSDLFGKWYFLHMGIQIFGLLLALAGFLVAVTQFNPFPRSSAHFQLGLSVIVLSLLQPLNSIPRLTMHHAHVMRSVYWAYLHWICGRVAVIFGWINIFLGFAKYRTQFNLGSWPEAAFGLYLGVIVAVCLILEHRNRKKEELRRREEDDEMSARISMLEERLQNVGRDRGMSYEKGVAAEESFDNPEPHDDDDLLDQFDNNNHMTRRKTLNQPPPSGGMEPLEIQNNGFQRHANIDSF</sequence>
<comment type="caution">
    <text evidence="11">The sequence shown here is derived from an EMBL/GenBank/DDBJ whole genome shotgun (WGS) entry which is preliminary data.</text>
</comment>
<feature type="transmembrane region" description="Helical" evidence="8">
    <location>
        <begin position="621"/>
        <end position="645"/>
    </location>
</feature>
<evidence type="ECO:0008006" key="13">
    <source>
        <dbReference type="Google" id="ProtNLM"/>
    </source>
</evidence>
<dbReference type="InterPro" id="IPR045266">
    <property type="entry name" value="DOH_DOMON"/>
</dbReference>
<evidence type="ECO:0000256" key="8">
    <source>
        <dbReference type="SAM" id="Phobius"/>
    </source>
</evidence>
<accession>A0AAW1PIX6</accession>
<protein>
    <recommendedName>
        <fullName evidence="13">Cytochrome b561 domain-containing protein</fullName>
    </recommendedName>
</protein>
<dbReference type="EMBL" id="JALJOQ010000026">
    <property type="protein sequence ID" value="KAK9808163.1"/>
    <property type="molecule type" value="Genomic_DNA"/>
</dbReference>
<evidence type="ECO:0000256" key="2">
    <source>
        <dbReference type="ARBA" id="ARBA00022448"/>
    </source>
</evidence>
<dbReference type="InterPro" id="IPR015943">
    <property type="entry name" value="WD40/YVTN_repeat-like_dom_sf"/>
</dbReference>
<dbReference type="PROSITE" id="PS50939">
    <property type="entry name" value="CYTOCHROME_B561"/>
    <property type="match status" value="1"/>
</dbReference>
<gene>
    <name evidence="11" type="ORF">WJX73_003763</name>
</gene>
<feature type="region of interest" description="Disordered" evidence="7">
    <location>
        <begin position="722"/>
        <end position="779"/>
    </location>
</feature>
<evidence type="ECO:0000256" key="5">
    <source>
        <dbReference type="ARBA" id="ARBA00022989"/>
    </source>
</evidence>
<evidence type="ECO:0000256" key="7">
    <source>
        <dbReference type="SAM" id="MobiDB-lite"/>
    </source>
</evidence>
<reference evidence="11 12" key="1">
    <citation type="journal article" date="2024" name="Nat. Commun.">
        <title>Phylogenomics reveals the evolutionary origins of lichenization in chlorophyte algae.</title>
        <authorList>
            <person name="Puginier C."/>
            <person name="Libourel C."/>
            <person name="Otte J."/>
            <person name="Skaloud P."/>
            <person name="Haon M."/>
            <person name="Grisel S."/>
            <person name="Petersen M."/>
            <person name="Berrin J.G."/>
            <person name="Delaux P.M."/>
            <person name="Dal Grande F."/>
            <person name="Keller J."/>
        </authorList>
    </citation>
    <scope>NUCLEOTIDE SEQUENCE [LARGE SCALE GENOMIC DNA]</scope>
    <source>
        <strain evidence="11 12">SAG 2036</strain>
    </source>
</reference>
<feature type="transmembrane region" description="Helical" evidence="8">
    <location>
        <begin position="583"/>
        <end position="600"/>
    </location>
</feature>
<keyword evidence="6 8" id="KW-0472">Membrane</keyword>
<dbReference type="SMART" id="SM00665">
    <property type="entry name" value="B561"/>
    <property type="match status" value="1"/>
</dbReference>